<evidence type="ECO:0000313" key="3">
    <source>
        <dbReference type="Proteomes" id="UP000243820"/>
    </source>
</evidence>
<sequence length="202" mass="23448">MYFILHKQLPVMTDTQSPSDKVLCSISALILLYEKKKKLLESNMDEIFRGNGGFASLNEVERHRHSSKELYDIKSEIEELLDDADSLKWLEQFKGVEDGDTEDSRKIKTEKYDSLLHEKYVKADAIQLKIENLACELEDLQRQKQNLDNYGRALFLRWEEVSGILDLEDDPDYNPLNNVEAETIGKLDDLKSRLHKVDVTIE</sequence>
<dbReference type="AlphaFoldDB" id="A0AAX0Q7V2"/>
<proteinExistence type="predicted"/>
<dbReference type="EMBL" id="LMVO01000015">
    <property type="protein sequence ID" value="PAV09336.1"/>
    <property type="molecule type" value="Genomic_DNA"/>
</dbReference>
<evidence type="ECO:0000256" key="1">
    <source>
        <dbReference type="SAM" id="Coils"/>
    </source>
</evidence>
<protein>
    <recommendedName>
        <fullName evidence="4">DUF342 domain-containing protein</fullName>
    </recommendedName>
</protein>
<organism evidence="2 3">
    <name type="scientific">Methanocorpusculum parvum</name>
    <dbReference type="NCBI Taxonomy" id="2193"/>
    <lineage>
        <taxon>Archaea</taxon>
        <taxon>Methanobacteriati</taxon>
        <taxon>Methanobacteriota</taxon>
        <taxon>Stenosarchaea group</taxon>
        <taxon>Methanomicrobia</taxon>
        <taxon>Methanomicrobiales</taxon>
        <taxon>Methanocorpusculaceae</taxon>
        <taxon>Methanocorpusculum</taxon>
    </lineage>
</organism>
<feature type="coiled-coil region" evidence="1">
    <location>
        <begin position="123"/>
        <end position="150"/>
    </location>
</feature>
<keyword evidence="3" id="KW-1185">Reference proteome</keyword>
<name>A0AAX0Q7V2_9EURY</name>
<comment type="caution">
    <text evidence="2">The sequence shown here is derived from an EMBL/GenBank/DDBJ whole genome shotgun (WGS) entry which is preliminary data.</text>
</comment>
<dbReference type="Proteomes" id="UP000243820">
    <property type="component" value="Unassembled WGS sequence"/>
</dbReference>
<evidence type="ECO:0000313" key="2">
    <source>
        <dbReference type="EMBL" id="PAV09336.1"/>
    </source>
</evidence>
<keyword evidence="1" id="KW-0175">Coiled coil</keyword>
<gene>
    <name evidence="2" type="ORF">ASJ83_07995</name>
</gene>
<accession>A0AAX0Q7V2</accession>
<reference evidence="2 3" key="1">
    <citation type="journal article" date="2017" name="BMC Genomics">
        <title>Genomic analysis of methanogenic archaea reveals a shift towards energy conservation.</title>
        <authorList>
            <person name="Gilmore S.P."/>
            <person name="Henske J.K."/>
            <person name="Sexton J.A."/>
            <person name="Solomon K.V."/>
            <person name="Seppala S."/>
            <person name="Yoo J.I."/>
            <person name="Huyett L.M."/>
            <person name="Pressman A."/>
            <person name="Cogan J.Z."/>
            <person name="Kivenson V."/>
            <person name="Peng X."/>
            <person name="Tan Y."/>
            <person name="Valentine D.L."/>
            <person name="O'Malley M.A."/>
        </authorList>
    </citation>
    <scope>NUCLEOTIDE SEQUENCE [LARGE SCALE GENOMIC DNA]</scope>
    <source>
        <strain evidence="2 3">XII</strain>
    </source>
</reference>
<evidence type="ECO:0008006" key="4">
    <source>
        <dbReference type="Google" id="ProtNLM"/>
    </source>
</evidence>